<evidence type="ECO:0000256" key="1">
    <source>
        <dbReference type="SAM" id="MobiDB-lite"/>
    </source>
</evidence>
<dbReference type="WBParaSite" id="maker-uti_cns_0001221-snap-gene-0.12-mRNA-1">
    <property type="protein sequence ID" value="maker-uti_cns_0001221-snap-gene-0.12-mRNA-1"/>
    <property type="gene ID" value="maker-uti_cns_0001221-snap-gene-0.12"/>
</dbReference>
<feature type="transmembrane region" description="Helical" evidence="2">
    <location>
        <begin position="171"/>
        <end position="198"/>
    </location>
</feature>
<accession>A0A1I8G967</accession>
<evidence type="ECO:0000256" key="2">
    <source>
        <dbReference type="SAM" id="Phobius"/>
    </source>
</evidence>
<proteinExistence type="predicted"/>
<dbReference type="AlphaFoldDB" id="A0A1I8G967"/>
<name>A0A1I8G967_9PLAT</name>
<dbReference type="Proteomes" id="UP000095280">
    <property type="component" value="Unplaced"/>
</dbReference>
<sequence length="302" mass="31514">VRLACPLLAKTAGSAATCFEDCQRSPKAATVPELQTAARCELRRRQVAAPGSSMGDYGWSEVTIEYEFSDFSQRYDGNYTCKFMLLRAVSTVKVALPATESSKTSAAYATTPEPKNSKIYDSSDSAAVDVVRKSSTAAVSNSATGIAKKARPTEAPLGDWFRMESYGPITLGHVIAVSLSVVTLLLVACLAAGLVSCYCRRIRRKRRRAEFTISMDGTGGWGASLPRGRQTPIGGFSTADIAAAAAASVSASATLQAGADSSWTSSPIYADVESSPLISGGGSAGHRQNAAFGSQGRGINGA</sequence>
<keyword evidence="3" id="KW-1185">Reference proteome</keyword>
<keyword evidence="2" id="KW-0812">Transmembrane</keyword>
<reference evidence="4" key="1">
    <citation type="submission" date="2016-11" db="UniProtKB">
        <authorList>
            <consortium name="WormBaseParasite"/>
        </authorList>
    </citation>
    <scope>IDENTIFICATION</scope>
</reference>
<evidence type="ECO:0000313" key="4">
    <source>
        <dbReference type="WBParaSite" id="maker-uti_cns_0001221-snap-gene-0.12-mRNA-1"/>
    </source>
</evidence>
<keyword evidence="2" id="KW-1133">Transmembrane helix</keyword>
<evidence type="ECO:0000313" key="3">
    <source>
        <dbReference type="Proteomes" id="UP000095280"/>
    </source>
</evidence>
<protein>
    <submittedName>
        <fullName evidence="4">CUB domain-containing protein</fullName>
    </submittedName>
</protein>
<keyword evidence="2" id="KW-0472">Membrane</keyword>
<feature type="region of interest" description="Disordered" evidence="1">
    <location>
        <begin position="280"/>
        <end position="302"/>
    </location>
</feature>
<organism evidence="3 4">
    <name type="scientific">Macrostomum lignano</name>
    <dbReference type="NCBI Taxonomy" id="282301"/>
    <lineage>
        <taxon>Eukaryota</taxon>
        <taxon>Metazoa</taxon>
        <taxon>Spiralia</taxon>
        <taxon>Lophotrochozoa</taxon>
        <taxon>Platyhelminthes</taxon>
        <taxon>Rhabditophora</taxon>
        <taxon>Macrostomorpha</taxon>
        <taxon>Macrostomida</taxon>
        <taxon>Macrostomidae</taxon>
        <taxon>Macrostomum</taxon>
    </lineage>
</organism>